<evidence type="ECO:0000313" key="3">
    <source>
        <dbReference type="Proteomes" id="UP000796880"/>
    </source>
</evidence>
<dbReference type="AlphaFoldDB" id="A0A8K0GP40"/>
<reference evidence="2" key="1">
    <citation type="submission" date="2020-03" db="EMBL/GenBank/DDBJ databases">
        <title>A high-quality chromosome-level genome assembly of a woody plant with both climbing and erect habits, Rhamnella rubrinervis.</title>
        <authorList>
            <person name="Lu Z."/>
            <person name="Yang Y."/>
            <person name="Zhu X."/>
            <person name="Sun Y."/>
        </authorList>
    </citation>
    <scope>NUCLEOTIDE SEQUENCE</scope>
    <source>
        <strain evidence="2">BYM</strain>
        <tissue evidence="2">Leaf</tissue>
    </source>
</reference>
<dbReference type="PANTHER" id="PTHR48227:SF1">
    <property type="entry name" value="DNA LIGASE 1-LIKE"/>
    <property type="match status" value="1"/>
</dbReference>
<gene>
    <name evidence="2" type="ORF">FNV43_RR26810</name>
</gene>
<comment type="caution">
    <text evidence="2">The sequence shown here is derived from an EMBL/GenBank/DDBJ whole genome shotgun (WGS) entry which is preliminary data.</text>
</comment>
<feature type="region of interest" description="Disordered" evidence="1">
    <location>
        <begin position="58"/>
        <end position="116"/>
    </location>
</feature>
<proteinExistence type="predicted"/>
<dbReference type="EMBL" id="VOIH02000012">
    <property type="protein sequence ID" value="KAF3432071.1"/>
    <property type="molecule type" value="Genomic_DNA"/>
</dbReference>
<keyword evidence="3" id="KW-1185">Reference proteome</keyword>
<feature type="compositionally biased region" description="Polar residues" evidence="1">
    <location>
        <begin position="79"/>
        <end position="100"/>
    </location>
</feature>
<accession>A0A8K0GP40</accession>
<dbReference type="Proteomes" id="UP000796880">
    <property type="component" value="Unassembled WGS sequence"/>
</dbReference>
<name>A0A8K0GP40_9ROSA</name>
<organism evidence="2 3">
    <name type="scientific">Rhamnella rubrinervis</name>
    <dbReference type="NCBI Taxonomy" id="2594499"/>
    <lineage>
        <taxon>Eukaryota</taxon>
        <taxon>Viridiplantae</taxon>
        <taxon>Streptophyta</taxon>
        <taxon>Embryophyta</taxon>
        <taxon>Tracheophyta</taxon>
        <taxon>Spermatophyta</taxon>
        <taxon>Magnoliopsida</taxon>
        <taxon>eudicotyledons</taxon>
        <taxon>Gunneridae</taxon>
        <taxon>Pentapetalae</taxon>
        <taxon>rosids</taxon>
        <taxon>fabids</taxon>
        <taxon>Rosales</taxon>
        <taxon>Rhamnaceae</taxon>
        <taxon>rhamnoid group</taxon>
        <taxon>Rhamneae</taxon>
        <taxon>Rhamnella</taxon>
    </lineage>
</organism>
<evidence type="ECO:0000313" key="2">
    <source>
        <dbReference type="EMBL" id="KAF3432071.1"/>
    </source>
</evidence>
<sequence length="116" mass="12850">MKTVSGNVISSKPISLSKATASLSTFVSTETGASQAINAYLRRTLASFKELKQLHKELKTPRAERKRKRHISDTVDNGEMTTSENPAQSIEATQELSQVSVPKRKKHRKEKAQGLN</sequence>
<dbReference type="PANTHER" id="PTHR48227">
    <property type="entry name" value="DNA TOPOISOMERASE 1-LIKE"/>
    <property type="match status" value="1"/>
</dbReference>
<dbReference type="OrthoDB" id="696117at2759"/>
<evidence type="ECO:0000256" key="1">
    <source>
        <dbReference type="SAM" id="MobiDB-lite"/>
    </source>
</evidence>
<protein>
    <submittedName>
        <fullName evidence="2">Uncharacterized protein</fullName>
    </submittedName>
</protein>